<evidence type="ECO:0000256" key="1">
    <source>
        <dbReference type="SAM" id="MobiDB-lite"/>
    </source>
</evidence>
<dbReference type="InterPro" id="IPR035940">
    <property type="entry name" value="CAP_sf"/>
</dbReference>
<sequence length="259" mass="27426">MFVYGISSSFIVVLVAACFQTHLCEASAEDSLSRLTREASCPARYAEITSGHTGFLSMITKGLEPGVQELIVAAHNTVRRDVTPTSSNMQLMIVRAVASKVGCGSAKCDGGNHYVCNYGPGSNVKEQLPYAKGETCAECPNSCTNGLCDCGGLVCLNGGTLDLNKCTCSCQQPFHIQPNCALNCEGAIDPSYCGSTWPASYCEEISNVPYACPNMCKWCPYADLKFLKVKAQSHYDAGGAPVRDPGSTGALPGTTAMNR</sequence>
<accession>A0A9D4RE29</accession>
<reference evidence="3" key="2">
    <citation type="submission" date="2020-11" db="EMBL/GenBank/DDBJ databases">
        <authorList>
            <person name="McCartney M.A."/>
            <person name="Auch B."/>
            <person name="Kono T."/>
            <person name="Mallez S."/>
            <person name="Becker A."/>
            <person name="Gohl D.M."/>
            <person name="Silverstein K.A.T."/>
            <person name="Koren S."/>
            <person name="Bechman K.B."/>
            <person name="Herman A."/>
            <person name="Abrahante J.E."/>
            <person name="Garbe J."/>
        </authorList>
    </citation>
    <scope>NUCLEOTIDE SEQUENCE</scope>
    <source>
        <strain evidence="3">Duluth1</strain>
        <tissue evidence="3">Whole animal</tissue>
    </source>
</reference>
<name>A0A9D4RE29_DREPO</name>
<organism evidence="3 4">
    <name type="scientific">Dreissena polymorpha</name>
    <name type="common">Zebra mussel</name>
    <name type="synonym">Mytilus polymorpha</name>
    <dbReference type="NCBI Taxonomy" id="45954"/>
    <lineage>
        <taxon>Eukaryota</taxon>
        <taxon>Metazoa</taxon>
        <taxon>Spiralia</taxon>
        <taxon>Lophotrochozoa</taxon>
        <taxon>Mollusca</taxon>
        <taxon>Bivalvia</taxon>
        <taxon>Autobranchia</taxon>
        <taxon>Heteroconchia</taxon>
        <taxon>Euheterodonta</taxon>
        <taxon>Imparidentia</taxon>
        <taxon>Neoheterodontei</taxon>
        <taxon>Myida</taxon>
        <taxon>Dreissenoidea</taxon>
        <taxon>Dreissenidae</taxon>
        <taxon>Dreissena</taxon>
    </lineage>
</organism>
<dbReference type="Gene3D" id="3.40.33.10">
    <property type="entry name" value="CAP"/>
    <property type="match status" value="1"/>
</dbReference>
<feature type="region of interest" description="Disordered" evidence="1">
    <location>
        <begin position="240"/>
        <end position="259"/>
    </location>
</feature>
<evidence type="ECO:0000256" key="2">
    <source>
        <dbReference type="SAM" id="SignalP"/>
    </source>
</evidence>
<gene>
    <name evidence="3" type="ORF">DPMN_027915</name>
</gene>
<dbReference type="EMBL" id="JAIWYP010000002">
    <property type="protein sequence ID" value="KAH3864884.1"/>
    <property type="molecule type" value="Genomic_DNA"/>
</dbReference>
<proteinExistence type="predicted"/>
<evidence type="ECO:0000313" key="4">
    <source>
        <dbReference type="Proteomes" id="UP000828390"/>
    </source>
</evidence>
<feature type="chain" id="PRO_5039523728" evidence="2">
    <location>
        <begin position="27"/>
        <end position="259"/>
    </location>
</feature>
<protein>
    <submittedName>
        <fullName evidence="3">Uncharacterized protein</fullName>
    </submittedName>
</protein>
<keyword evidence="4" id="KW-1185">Reference proteome</keyword>
<dbReference type="SUPFAM" id="SSF55797">
    <property type="entry name" value="PR-1-like"/>
    <property type="match status" value="1"/>
</dbReference>
<evidence type="ECO:0000313" key="3">
    <source>
        <dbReference type="EMBL" id="KAH3864884.1"/>
    </source>
</evidence>
<dbReference type="Proteomes" id="UP000828390">
    <property type="component" value="Unassembled WGS sequence"/>
</dbReference>
<feature type="signal peptide" evidence="2">
    <location>
        <begin position="1"/>
        <end position="26"/>
    </location>
</feature>
<keyword evidence="2" id="KW-0732">Signal</keyword>
<dbReference type="AlphaFoldDB" id="A0A9D4RE29"/>
<reference evidence="3" key="1">
    <citation type="journal article" date="2019" name="bioRxiv">
        <title>The Genome of the Zebra Mussel, Dreissena polymorpha: A Resource for Invasive Species Research.</title>
        <authorList>
            <person name="McCartney M.A."/>
            <person name="Auch B."/>
            <person name="Kono T."/>
            <person name="Mallez S."/>
            <person name="Zhang Y."/>
            <person name="Obille A."/>
            <person name="Becker A."/>
            <person name="Abrahante J.E."/>
            <person name="Garbe J."/>
            <person name="Badalamenti J.P."/>
            <person name="Herman A."/>
            <person name="Mangelson H."/>
            <person name="Liachko I."/>
            <person name="Sullivan S."/>
            <person name="Sone E.D."/>
            <person name="Koren S."/>
            <person name="Silverstein K.A.T."/>
            <person name="Beckman K.B."/>
            <person name="Gohl D.M."/>
        </authorList>
    </citation>
    <scope>NUCLEOTIDE SEQUENCE</scope>
    <source>
        <strain evidence="3">Duluth1</strain>
        <tissue evidence="3">Whole animal</tissue>
    </source>
</reference>
<comment type="caution">
    <text evidence="3">The sequence shown here is derived from an EMBL/GenBank/DDBJ whole genome shotgun (WGS) entry which is preliminary data.</text>
</comment>